<keyword evidence="1" id="KW-0808">Transferase</keyword>
<dbReference type="InterPro" id="IPR026634">
    <property type="entry name" value="TPST-like"/>
</dbReference>
<dbReference type="Pfam" id="PF13469">
    <property type="entry name" value="Sulfotransfer_3"/>
    <property type="match status" value="1"/>
</dbReference>
<gene>
    <name evidence="2" type="ORF">LZ538_08300</name>
</gene>
<dbReference type="RefSeq" id="WP_249831510.1">
    <property type="nucleotide sequence ID" value="NZ_JAMGBE010000002.1"/>
</dbReference>
<evidence type="ECO:0000256" key="1">
    <source>
        <dbReference type="ARBA" id="ARBA00022679"/>
    </source>
</evidence>
<dbReference type="InterPro" id="IPR027417">
    <property type="entry name" value="P-loop_NTPase"/>
</dbReference>
<name>A0ABT0S2H3_9SPHN</name>
<dbReference type="Gene3D" id="1.25.40.10">
    <property type="entry name" value="Tetratricopeptide repeat domain"/>
    <property type="match status" value="1"/>
</dbReference>
<protein>
    <submittedName>
        <fullName evidence="2">Sulfotransferase</fullName>
    </submittedName>
</protein>
<dbReference type="EMBL" id="JAMGBE010000002">
    <property type="protein sequence ID" value="MCL6730053.1"/>
    <property type="molecule type" value="Genomic_DNA"/>
</dbReference>
<dbReference type="Pfam" id="PF13432">
    <property type="entry name" value="TPR_16"/>
    <property type="match status" value="1"/>
</dbReference>
<dbReference type="SUPFAM" id="SSF52540">
    <property type="entry name" value="P-loop containing nucleoside triphosphate hydrolases"/>
    <property type="match status" value="1"/>
</dbReference>
<organism evidence="2 3">
    <name type="scientific">Sphingomonas hankyongi</name>
    <dbReference type="NCBI Taxonomy" id="2908209"/>
    <lineage>
        <taxon>Bacteria</taxon>
        <taxon>Pseudomonadati</taxon>
        <taxon>Pseudomonadota</taxon>
        <taxon>Alphaproteobacteria</taxon>
        <taxon>Sphingomonadales</taxon>
        <taxon>Sphingomonadaceae</taxon>
        <taxon>Sphingomonas</taxon>
    </lineage>
</organism>
<dbReference type="PANTHER" id="PTHR12788">
    <property type="entry name" value="PROTEIN-TYROSINE SULFOTRANSFERASE 2"/>
    <property type="match status" value="1"/>
</dbReference>
<dbReference type="InterPro" id="IPR019734">
    <property type="entry name" value="TPR_rpt"/>
</dbReference>
<comment type="caution">
    <text evidence="2">The sequence shown here is derived from an EMBL/GenBank/DDBJ whole genome shotgun (WGS) entry which is preliminary data.</text>
</comment>
<dbReference type="Proteomes" id="UP001165342">
    <property type="component" value="Unassembled WGS sequence"/>
</dbReference>
<keyword evidence="3" id="KW-1185">Reference proteome</keyword>
<dbReference type="SMART" id="SM00028">
    <property type="entry name" value="TPR"/>
    <property type="match status" value="6"/>
</dbReference>
<dbReference type="SUPFAM" id="SSF48452">
    <property type="entry name" value="TPR-like"/>
    <property type="match status" value="2"/>
</dbReference>
<evidence type="ECO:0000313" key="2">
    <source>
        <dbReference type="EMBL" id="MCL6730053.1"/>
    </source>
</evidence>
<accession>A0ABT0S2H3</accession>
<dbReference type="Gene3D" id="3.40.50.300">
    <property type="entry name" value="P-loop containing nucleotide triphosphate hydrolases"/>
    <property type="match status" value="1"/>
</dbReference>
<proteinExistence type="predicted"/>
<dbReference type="InterPro" id="IPR011990">
    <property type="entry name" value="TPR-like_helical_dom_sf"/>
</dbReference>
<dbReference type="PANTHER" id="PTHR12788:SF10">
    <property type="entry name" value="PROTEIN-TYROSINE SULFOTRANSFERASE"/>
    <property type="match status" value="1"/>
</dbReference>
<reference evidence="2" key="1">
    <citation type="submission" date="2022-05" db="EMBL/GenBank/DDBJ databases">
        <authorList>
            <person name="Jo J.-H."/>
            <person name="Im W.-T."/>
        </authorList>
    </citation>
    <scope>NUCLEOTIDE SEQUENCE</scope>
    <source>
        <strain evidence="2">SE220</strain>
    </source>
</reference>
<evidence type="ECO:0000313" key="3">
    <source>
        <dbReference type="Proteomes" id="UP001165342"/>
    </source>
</evidence>
<sequence>MSTSPDTVTDGGSLEHIPELIDRDPQEAARRLREHLGGDPLDAKGYRLLAQALAAIEQRANSRGELRTFVRGADPLLNQAAAALAKKDLETAEVVLRKRLLERPAEPVALFLMGRLAHELDFDDEAEDLLWLAIELAPDFFPARFALASALDGHGRHAEVVSLMDEALTNDPGQELASFIKAAALGRAGRFDESLALYERLIATSGNNPKLWLNYGLILKTKGRSDDGLRAMRQAVEVDSHAGEAWWNLSNLKTVKFGAEDISAMTEAIEDEGLGEDDRLHIHFALGKAFEDSGDTDQAFGHYAKANQLRRIRLNHDPDDISKEVAASTRFFTREFFEKHAGQGCPAPDPIFIVGMPRSGSTLVEQILASHPAIEGTTELPDIGFLAKKLGRRHGDYFGKLSALSADAIEDLGEEYLARTRPHRVEGRIRFIDKMPNNWVHVPLIHLILPNSKIIDARRHPLATGFSNFKQHYARGQAFSYDLGWMGRYYADYVRMMAHVEEVLPGRVHRVIHERLVEDTEAEIRRMLDYLGLPFDDACLRFYETERAVRTPSSEQVRRPISREGLEAWRKFDPWLTPLKEALGPVLDAYPDAPDFQSV</sequence>